<comment type="catalytic activity">
    <reaction evidence="1 10">
        <text>Endohydrolysis of (1-&gt;4)-beta-D-xylosidic linkages in xylans.</text>
        <dbReference type="EC" id="3.2.1.8"/>
    </reaction>
</comment>
<evidence type="ECO:0000259" key="12">
    <source>
        <dbReference type="PROSITE" id="PS51760"/>
    </source>
</evidence>
<evidence type="ECO:0000256" key="8">
    <source>
        <dbReference type="ARBA" id="ARBA00023326"/>
    </source>
</evidence>
<protein>
    <recommendedName>
        <fullName evidence="10">Beta-xylanase</fullName>
        <ecNumber evidence="10">3.2.1.8</ecNumber>
    </recommendedName>
</protein>
<proteinExistence type="inferred from homology"/>
<dbReference type="InterPro" id="IPR006311">
    <property type="entry name" value="TAT_signal"/>
</dbReference>
<evidence type="ECO:0000313" key="13">
    <source>
        <dbReference type="EMBL" id="TRL37386.1"/>
    </source>
</evidence>
<keyword evidence="4 11" id="KW-0732">Signal</keyword>
<evidence type="ECO:0000256" key="6">
    <source>
        <dbReference type="ARBA" id="ARBA00023277"/>
    </source>
</evidence>
<dbReference type="InterPro" id="IPR044846">
    <property type="entry name" value="GH10"/>
</dbReference>
<dbReference type="InterPro" id="IPR017853">
    <property type="entry name" value="GH"/>
</dbReference>
<dbReference type="EMBL" id="VJMF01000012">
    <property type="protein sequence ID" value="TRL37386.1"/>
    <property type="molecule type" value="Genomic_DNA"/>
</dbReference>
<dbReference type="GO" id="GO:0045493">
    <property type="term" value="P:xylan catabolic process"/>
    <property type="evidence" value="ECO:0007669"/>
    <property type="project" value="UniProtKB-KW"/>
</dbReference>
<dbReference type="PANTHER" id="PTHR31490">
    <property type="entry name" value="GLYCOSYL HYDROLASE"/>
    <property type="match status" value="1"/>
</dbReference>
<keyword evidence="7 10" id="KW-0326">Glycosidase</keyword>
<comment type="caution">
    <text evidence="13">The sequence shown here is derived from an EMBL/GenBank/DDBJ whole genome shotgun (WGS) entry which is preliminary data.</text>
</comment>
<feature type="domain" description="GH10" evidence="12">
    <location>
        <begin position="26"/>
        <end position="354"/>
    </location>
</feature>
<keyword evidence="3 13" id="KW-0858">Xylan degradation</keyword>
<dbReference type="PROSITE" id="PS51318">
    <property type="entry name" value="TAT"/>
    <property type="match status" value="1"/>
</dbReference>
<dbReference type="RefSeq" id="WP_142861683.1">
    <property type="nucleotide sequence ID" value="NZ_VJMF01000012.1"/>
</dbReference>
<accession>A0A549T6B0</accession>
<dbReference type="EC" id="3.2.1.8" evidence="10"/>
<evidence type="ECO:0000256" key="9">
    <source>
        <dbReference type="PROSITE-ProRule" id="PRU10061"/>
    </source>
</evidence>
<organism evidence="13 14">
    <name type="scientific">Methylosinus sporium</name>
    <dbReference type="NCBI Taxonomy" id="428"/>
    <lineage>
        <taxon>Bacteria</taxon>
        <taxon>Pseudomonadati</taxon>
        <taxon>Pseudomonadota</taxon>
        <taxon>Alphaproteobacteria</taxon>
        <taxon>Hyphomicrobiales</taxon>
        <taxon>Methylocystaceae</taxon>
        <taxon>Methylosinus</taxon>
    </lineage>
</organism>
<name>A0A549T6B0_METSR</name>
<evidence type="ECO:0000256" key="11">
    <source>
        <dbReference type="SAM" id="SignalP"/>
    </source>
</evidence>
<keyword evidence="8 10" id="KW-0624">Polysaccharide degradation</keyword>
<dbReference type="SMART" id="SM00633">
    <property type="entry name" value="Glyco_10"/>
    <property type="match status" value="1"/>
</dbReference>
<dbReference type="PROSITE" id="PS00591">
    <property type="entry name" value="GH10_1"/>
    <property type="match status" value="1"/>
</dbReference>
<reference evidence="13 14" key="1">
    <citation type="submission" date="2019-07" db="EMBL/GenBank/DDBJ databases">
        <title>Ln-dependent methylotrophs.</title>
        <authorList>
            <person name="Tani A."/>
        </authorList>
    </citation>
    <scope>NUCLEOTIDE SEQUENCE [LARGE SCALE GENOMIC DNA]</scope>
    <source>
        <strain evidence="13 14">SM89A</strain>
    </source>
</reference>
<feature type="signal peptide" evidence="11">
    <location>
        <begin position="1"/>
        <end position="27"/>
    </location>
</feature>
<dbReference type="InterPro" id="IPR031158">
    <property type="entry name" value="GH10_AS"/>
</dbReference>
<dbReference type="Proteomes" id="UP000316781">
    <property type="component" value="Unassembled WGS sequence"/>
</dbReference>
<dbReference type="Pfam" id="PF00331">
    <property type="entry name" value="Glyco_hydro_10"/>
    <property type="match status" value="1"/>
</dbReference>
<dbReference type="PRINTS" id="PR00134">
    <property type="entry name" value="GLHYDRLASE10"/>
</dbReference>
<evidence type="ECO:0000256" key="1">
    <source>
        <dbReference type="ARBA" id="ARBA00000681"/>
    </source>
</evidence>
<dbReference type="AlphaFoldDB" id="A0A549T6B0"/>
<evidence type="ECO:0000256" key="5">
    <source>
        <dbReference type="ARBA" id="ARBA00022801"/>
    </source>
</evidence>
<keyword evidence="5 10" id="KW-0378">Hydrolase</keyword>
<keyword evidence="6 10" id="KW-0119">Carbohydrate metabolism</keyword>
<feature type="chain" id="PRO_5021973758" description="Beta-xylanase" evidence="11">
    <location>
        <begin position="28"/>
        <end position="359"/>
    </location>
</feature>
<sequence>MKWNRRNVLTSCLGAAAFAATPAAANAATSSSRKAQRRVPYGAALGLADLDSDPRLGAAIAELCSLIVPVDELKWSRLRPNASTFAFERADSLMSFAQRNGLSMRGHTLVWYASMPEWTKAIDTPAKAERALVEHIETVVSRYRGRIRSWDVVNEAIPDIARRPTDRRPSLWFELLGDRHFALAFRTAAAADPQAQLALNEYDVEFGDEHFPAKRAAFRNLVFRLLDAGAPLHAVGLQCHLRGAKAIDRDGLGRFVGELHAAGVKVLITELDVLDNELPPSPLERDQIVARQVGDLLATVTAAGPLDAVLTWGISDRYSWIPYMFPRRDGLPNRPLPLDRDFGRKPFMQTIDRFTGRTA</sequence>
<evidence type="ECO:0000256" key="3">
    <source>
        <dbReference type="ARBA" id="ARBA00022651"/>
    </source>
</evidence>
<dbReference type="PANTHER" id="PTHR31490:SF88">
    <property type="entry name" value="BETA-XYLANASE"/>
    <property type="match status" value="1"/>
</dbReference>
<dbReference type="InterPro" id="IPR001000">
    <property type="entry name" value="GH10_dom"/>
</dbReference>
<feature type="active site" description="Nucleophile" evidence="9">
    <location>
        <position position="270"/>
    </location>
</feature>
<evidence type="ECO:0000256" key="2">
    <source>
        <dbReference type="ARBA" id="ARBA00007495"/>
    </source>
</evidence>
<dbReference type="Gene3D" id="3.20.20.80">
    <property type="entry name" value="Glycosidases"/>
    <property type="match status" value="1"/>
</dbReference>
<evidence type="ECO:0000313" key="14">
    <source>
        <dbReference type="Proteomes" id="UP000316781"/>
    </source>
</evidence>
<comment type="similarity">
    <text evidence="2 10">Belongs to the glycosyl hydrolase 10 (cellulase F) family.</text>
</comment>
<gene>
    <name evidence="13" type="ORF">FM996_02475</name>
</gene>
<evidence type="ECO:0000256" key="7">
    <source>
        <dbReference type="ARBA" id="ARBA00023295"/>
    </source>
</evidence>
<dbReference type="PROSITE" id="PS51760">
    <property type="entry name" value="GH10_2"/>
    <property type="match status" value="1"/>
</dbReference>
<evidence type="ECO:0000256" key="10">
    <source>
        <dbReference type="RuleBase" id="RU361174"/>
    </source>
</evidence>
<evidence type="ECO:0000256" key="4">
    <source>
        <dbReference type="ARBA" id="ARBA00022729"/>
    </source>
</evidence>
<dbReference type="GO" id="GO:0031176">
    <property type="term" value="F:endo-1,4-beta-xylanase activity"/>
    <property type="evidence" value="ECO:0007669"/>
    <property type="project" value="UniProtKB-EC"/>
</dbReference>
<dbReference type="SUPFAM" id="SSF51445">
    <property type="entry name" value="(Trans)glycosidases"/>
    <property type="match status" value="1"/>
</dbReference>